<sequence length="83" mass="9754">MVSKTIAAIKEDVLLGLERAEYVTALFEREVISEEVFDKKDPRRMEGVNCMEYGASMRTLRGLLRTLWREQLEHEFCDLAFIR</sequence>
<dbReference type="Proteomes" id="UP001497392">
    <property type="component" value="Unassembled WGS sequence"/>
</dbReference>
<protein>
    <submittedName>
        <fullName evidence="1">G8908 protein</fullName>
    </submittedName>
</protein>
<comment type="caution">
    <text evidence="1">The sequence shown here is derived from an EMBL/GenBank/DDBJ whole genome shotgun (WGS) entry which is preliminary data.</text>
</comment>
<dbReference type="EMBL" id="CAXHTA020000015">
    <property type="protein sequence ID" value="CAL5226092.1"/>
    <property type="molecule type" value="Genomic_DNA"/>
</dbReference>
<evidence type="ECO:0000313" key="1">
    <source>
        <dbReference type="EMBL" id="CAL5226092.1"/>
    </source>
</evidence>
<evidence type="ECO:0000313" key="2">
    <source>
        <dbReference type="Proteomes" id="UP001497392"/>
    </source>
</evidence>
<keyword evidence="2" id="KW-1185">Reference proteome</keyword>
<proteinExistence type="predicted"/>
<accession>A0ABP1G1L1</accession>
<reference evidence="1 2" key="1">
    <citation type="submission" date="2024-06" db="EMBL/GenBank/DDBJ databases">
        <authorList>
            <person name="Kraege A."/>
            <person name="Thomma B."/>
        </authorList>
    </citation>
    <scope>NUCLEOTIDE SEQUENCE [LARGE SCALE GENOMIC DNA]</scope>
</reference>
<organism evidence="1 2">
    <name type="scientific">Coccomyxa viridis</name>
    <dbReference type="NCBI Taxonomy" id="1274662"/>
    <lineage>
        <taxon>Eukaryota</taxon>
        <taxon>Viridiplantae</taxon>
        <taxon>Chlorophyta</taxon>
        <taxon>core chlorophytes</taxon>
        <taxon>Trebouxiophyceae</taxon>
        <taxon>Trebouxiophyceae incertae sedis</taxon>
        <taxon>Coccomyxaceae</taxon>
        <taxon>Coccomyxa</taxon>
    </lineage>
</organism>
<gene>
    <name evidence="1" type="primary">g8908</name>
    <name evidence="1" type="ORF">VP750_LOCUS7998</name>
</gene>
<name>A0ABP1G1L1_9CHLO</name>